<reference evidence="1 2" key="1">
    <citation type="submission" date="2020-08" db="EMBL/GenBank/DDBJ databases">
        <title>Genomic Encyclopedia of Type Strains, Phase IV (KMG-V): Genome sequencing to study the core and pangenomes of soil and plant-associated prokaryotes.</title>
        <authorList>
            <person name="Whitman W."/>
        </authorList>
    </citation>
    <scope>NUCLEOTIDE SEQUENCE [LARGE SCALE GENOMIC DNA]</scope>
    <source>
        <strain evidence="1 2">SEMIA 4084</strain>
    </source>
</reference>
<evidence type="ECO:0000313" key="2">
    <source>
        <dbReference type="Proteomes" id="UP000585507"/>
    </source>
</evidence>
<organism evidence="1 2">
    <name type="scientific">Rhizobium giardinii</name>
    <dbReference type="NCBI Taxonomy" id="56731"/>
    <lineage>
        <taxon>Bacteria</taxon>
        <taxon>Pseudomonadati</taxon>
        <taxon>Pseudomonadota</taxon>
        <taxon>Alphaproteobacteria</taxon>
        <taxon>Hyphomicrobiales</taxon>
        <taxon>Rhizobiaceae</taxon>
        <taxon>Rhizobium/Agrobacterium group</taxon>
        <taxon>Rhizobium</taxon>
    </lineage>
</organism>
<evidence type="ECO:0000313" key="1">
    <source>
        <dbReference type="EMBL" id="MBB5535611.1"/>
    </source>
</evidence>
<dbReference type="EMBL" id="JACHBK010000005">
    <property type="protein sequence ID" value="MBB5535611.1"/>
    <property type="molecule type" value="Genomic_DNA"/>
</dbReference>
<sequence>MVRFEHRFFAIEISVAGSIVLIEAPATTSRAERRQMNHHRAGTLDGLRLIHIGASCDADSDRVTIVSDEVDPPTARLVLDTRVDQVHVIPLSDS</sequence>
<protein>
    <submittedName>
        <fullName evidence="1">Uncharacterized protein</fullName>
    </submittedName>
</protein>
<accession>A0A7W8X8F5</accession>
<dbReference type="Proteomes" id="UP000585507">
    <property type="component" value="Unassembled WGS sequence"/>
</dbReference>
<name>A0A7W8X8F5_9HYPH</name>
<comment type="caution">
    <text evidence="1">The sequence shown here is derived from an EMBL/GenBank/DDBJ whole genome shotgun (WGS) entry which is preliminary data.</text>
</comment>
<dbReference type="AlphaFoldDB" id="A0A7W8X8F5"/>
<gene>
    <name evidence="1" type="ORF">GGD55_002315</name>
</gene>
<keyword evidence="2" id="KW-1185">Reference proteome</keyword>
<proteinExistence type="predicted"/>